<dbReference type="InterPro" id="IPR043128">
    <property type="entry name" value="Rev_trsase/Diguanyl_cyclase"/>
</dbReference>
<dbReference type="GO" id="GO:0015074">
    <property type="term" value="P:DNA integration"/>
    <property type="evidence" value="ECO:0007669"/>
    <property type="project" value="InterPro"/>
</dbReference>
<dbReference type="InterPro" id="IPR036397">
    <property type="entry name" value="RNaseH_sf"/>
</dbReference>
<protein>
    <recommendedName>
        <fullName evidence="1">RNA-directed DNA polymerase</fullName>
        <ecNumber evidence="1">2.7.7.49</ecNumber>
    </recommendedName>
</protein>
<dbReference type="PROSITE" id="PS50878">
    <property type="entry name" value="RT_POL"/>
    <property type="match status" value="1"/>
</dbReference>
<evidence type="ECO:0000313" key="6">
    <source>
        <dbReference type="EMBL" id="LAB66101.1"/>
    </source>
</evidence>
<evidence type="ECO:0000259" key="4">
    <source>
        <dbReference type="PROSITE" id="PS50878"/>
    </source>
</evidence>
<evidence type="ECO:0000256" key="3">
    <source>
        <dbReference type="SAM" id="MobiDB-lite"/>
    </source>
</evidence>
<dbReference type="SUPFAM" id="SSF56672">
    <property type="entry name" value="DNA/RNA polymerases"/>
    <property type="match status" value="1"/>
</dbReference>
<dbReference type="AlphaFoldDB" id="A0A2P2HWF0"/>
<dbReference type="InterPro" id="IPR041588">
    <property type="entry name" value="Integrase_H2C2"/>
</dbReference>
<dbReference type="PANTHER" id="PTHR37984">
    <property type="entry name" value="PROTEIN CBG26694"/>
    <property type="match status" value="1"/>
</dbReference>
<name>A0A2P2HWF0_9CRUS</name>
<dbReference type="InterPro" id="IPR001584">
    <property type="entry name" value="Integrase_cat-core"/>
</dbReference>
<dbReference type="Pfam" id="PF00665">
    <property type="entry name" value="rve"/>
    <property type="match status" value="1"/>
</dbReference>
<feature type="domain" description="Reverse transcriptase" evidence="4">
    <location>
        <begin position="124"/>
        <end position="310"/>
    </location>
</feature>
<proteinExistence type="evidence at transcript level"/>
<dbReference type="InterPro" id="IPR041577">
    <property type="entry name" value="RT_RNaseH_2"/>
</dbReference>
<dbReference type="FunFam" id="3.30.70.270:FF:000020">
    <property type="entry name" value="Transposon Tf2-6 polyprotein-like Protein"/>
    <property type="match status" value="1"/>
</dbReference>
<evidence type="ECO:0000259" key="5">
    <source>
        <dbReference type="PROSITE" id="PS50994"/>
    </source>
</evidence>
<dbReference type="CDD" id="cd09274">
    <property type="entry name" value="RNase_HI_RT_Ty3"/>
    <property type="match status" value="1"/>
</dbReference>
<dbReference type="Pfam" id="PF00078">
    <property type="entry name" value="RVT_1"/>
    <property type="match status" value="1"/>
</dbReference>
<dbReference type="InterPro" id="IPR000477">
    <property type="entry name" value="RT_dom"/>
</dbReference>
<dbReference type="EMBL" id="IACF01000312">
    <property type="protein sequence ID" value="LAB66101.1"/>
    <property type="molecule type" value="mRNA"/>
</dbReference>
<dbReference type="EC" id="2.7.7.49" evidence="1"/>
<dbReference type="SUPFAM" id="SSF53098">
    <property type="entry name" value="Ribonuclease H-like"/>
    <property type="match status" value="1"/>
</dbReference>
<dbReference type="GO" id="GO:0042575">
    <property type="term" value="C:DNA polymerase complex"/>
    <property type="evidence" value="ECO:0007669"/>
    <property type="project" value="UniProtKB-ARBA"/>
</dbReference>
<keyword evidence="2" id="KW-0511">Multifunctional enzyme</keyword>
<dbReference type="PROSITE" id="PS50994">
    <property type="entry name" value="INTEGRASE"/>
    <property type="match status" value="1"/>
</dbReference>
<dbReference type="PANTHER" id="PTHR37984:SF5">
    <property type="entry name" value="PROTEIN NYNRIN-LIKE"/>
    <property type="match status" value="1"/>
</dbReference>
<dbReference type="Gene3D" id="3.10.10.10">
    <property type="entry name" value="HIV Type 1 Reverse Transcriptase, subunit A, domain 1"/>
    <property type="match status" value="1"/>
</dbReference>
<dbReference type="InterPro" id="IPR012337">
    <property type="entry name" value="RNaseH-like_sf"/>
</dbReference>
<feature type="domain" description="Integrase catalytic" evidence="5">
    <location>
        <begin position="655"/>
        <end position="828"/>
    </location>
</feature>
<evidence type="ECO:0000256" key="1">
    <source>
        <dbReference type="ARBA" id="ARBA00012493"/>
    </source>
</evidence>
<accession>A0A2P2HWF0</accession>
<organism evidence="6">
    <name type="scientific">Hirondellea gigas</name>
    <dbReference type="NCBI Taxonomy" id="1518452"/>
    <lineage>
        <taxon>Eukaryota</taxon>
        <taxon>Metazoa</taxon>
        <taxon>Ecdysozoa</taxon>
        <taxon>Arthropoda</taxon>
        <taxon>Crustacea</taxon>
        <taxon>Multicrustacea</taxon>
        <taxon>Malacostraca</taxon>
        <taxon>Eumalacostraca</taxon>
        <taxon>Peracarida</taxon>
        <taxon>Amphipoda</taxon>
        <taxon>Amphilochidea</taxon>
        <taxon>Lysianassida</taxon>
        <taxon>Lysianassidira</taxon>
        <taxon>Lysianassoidea</taxon>
        <taxon>Lysianassidae</taxon>
        <taxon>Hirondellea</taxon>
    </lineage>
</organism>
<sequence>MPWVFIIADVLQPIIGIDFLTHFGLSINLRTRKIEDTSSGVISEIIFVDDAELVGAVTDCKSPYAQIIRKYKLAEEKGDGAGNNIVKHNVKHHIITRGPPVFVRPRRLGPNIAAPAKEAIAKMLQDGTIRPSKSPWASPLHIVPKKSGDWRPVGDYRLLNSRTERDSYPLPHLQDFSAELAGKTIFTKIDLKSAYFQIPVAEQDIPKTAITTPFGSFEFLRMPYGLASASQTFQRFLDTVLRDLRVNYNGEPSITIFNYIDDILIASEDERQHIKDVDKVCAQLATYGLVINDLKCEFGQATLSFLGHVISAAGVLPLPEKVEAIRNFTLPSTYSRLRTFNGMVNFYHRFMKNLAEKMQPLNSLLSGKHNKHAIIKWTEETKTSFENVKQALADATLLHYPQSNAETSIAVDASDTAVGGVLQQRHAGEWKPIAFFSKKLQPREKKFSTFGRELLAAFLALKHFRYFIEGERFHILTDHKPLVGAITKPNERDIARETRQLSLISQYTTDMRHLAGRENVVADTLSRPEPDDQEHHTIAAIFQDCEESNLIEEQGRDEQLKSMLAEPLTQLPLTKVGDMYAHMLNGIARPYIPTSLRKSYFERVHNMAHPGRRATTKLISARYVWPGLGRDIGNWCDECNTCKRAKVTRHNCTKPDIIPTEGGKFDQVHIDLVGPLPVNNNYRYILTCIDRYTRWPEATPLEDATAETVAKAFINIWISRYGVPKSVTTDRGPQFQSELWTSLMNLLGSVKISTTAYNPRANGIVERFHRRLKDALKCHQDSHYWVEKLPLILLSLRTAIKEDLGYSCAELMYGNNLRLPSDLIITNTNPTLLNLGMYCDRLKLFMNTVGPANSRIQDSGRNYIDSKLQTASHVFIRTDAVKGPLQQPYRGPYKVLARAEKYYTVQLERKTDTINIGRLKAAHSEDDLIIPITPRATVELQYNAPQAVATGGASPGRDVGMDMPIPQRTTKPARNQGRRRPAIVVKEIQKKPYKTKHGRQVRAPTRYRN</sequence>
<dbReference type="Gene3D" id="3.30.70.270">
    <property type="match status" value="2"/>
</dbReference>
<feature type="region of interest" description="Disordered" evidence="3">
    <location>
        <begin position="948"/>
        <end position="1009"/>
    </location>
</feature>
<dbReference type="FunFam" id="3.30.420.10:FF:000032">
    <property type="entry name" value="Retrovirus-related Pol polyprotein from transposon 297-like Protein"/>
    <property type="match status" value="1"/>
</dbReference>
<dbReference type="Gene3D" id="1.10.340.70">
    <property type="match status" value="1"/>
</dbReference>
<dbReference type="GO" id="GO:0003676">
    <property type="term" value="F:nucleic acid binding"/>
    <property type="evidence" value="ECO:0007669"/>
    <property type="project" value="InterPro"/>
</dbReference>
<reference evidence="6" key="1">
    <citation type="journal article" date="2018" name="Biosci. Biotechnol. Biochem.">
        <title>Polysaccharide hydrolase of the hadal zone amphipods Hirondellea gigas.</title>
        <authorList>
            <person name="Kobayashi H."/>
            <person name="Nagahama T."/>
            <person name="Arai W."/>
            <person name="Sasagawa Y."/>
            <person name="Umeda M."/>
            <person name="Hayashi T."/>
            <person name="Nikaido I."/>
            <person name="Watanabe H."/>
            <person name="Oguri K."/>
            <person name="Kitazato H."/>
            <person name="Fujioka K."/>
            <person name="Kido Y."/>
            <person name="Takami H."/>
        </authorList>
    </citation>
    <scope>NUCLEOTIDE SEQUENCE</scope>
    <source>
        <tissue evidence="6">Whole body</tissue>
    </source>
</reference>
<dbReference type="Gene3D" id="3.30.420.10">
    <property type="entry name" value="Ribonuclease H-like superfamily/Ribonuclease H"/>
    <property type="match status" value="1"/>
</dbReference>
<dbReference type="InterPro" id="IPR043502">
    <property type="entry name" value="DNA/RNA_pol_sf"/>
</dbReference>
<dbReference type="Pfam" id="PF17919">
    <property type="entry name" value="RT_RNaseH_2"/>
    <property type="match status" value="1"/>
</dbReference>
<dbReference type="CDD" id="cd01647">
    <property type="entry name" value="RT_LTR"/>
    <property type="match status" value="1"/>
</dbReference>
<dbReference type="GO" id="GO:0003964">
    <property type="term" value="F:RNA-directed DNA polymerase activity"/>
    <property type="evidence" value="ECO:0007669"/>
    <property type="project" value="UniProtKB-EC"/>
</dbReference>
<evidence type="ECO:0000256" key="2">
    <source>
        <dbReference type="ARBA" id="ARBA00023268"/>
    </source>
</evidence>
<feature type="compositionally biased region" description="Basic residues" evidence="3">
    <location>
        <begin position="991"/>
        <end position="1009"/>
    </location>
</feature>
<dbReference type="Pfam" id="PF17921">
    <property type="entry name" value="Integrase_H2C2"/>
    <property type="match status" value="1"/>
</dbReference>
<dbReference type="InterPro" id="IPR050951">
    <property type="entry name" value="Retrovirus_Pol_polyprotein"/>
</dbReference>